<reference evidence="1" key="1">
    <citation type="submission" date="2022-07" db="EMBL/GenBank/DDBJ databases">
        <title>Complete Genome Sequence of the Radioresistant Bacterium Deinococcus aetherius ST0316, Isolated from the Air Dust collected in Lower Stratosphere above Japan.</title>
        <authorList>
            <person name="Satoh K."/>
            <person name="Hagiwara K."/>
            <person name="Katsumata K."/>
            <person name="Kubo A."/>
            <person name="Yokobori S."/>
            <person name="Yamagishi A."/>
            <person name="Oono Y."/>
            <person name="Narumi I."/>
        </authorList>
    </citation>
    <scope>NUCLEOTIDE SEQUENCE</scope>
    <source>
        <strain evidence="1">ST0316</strain>
    </source>
</reference>
<keyword evidence="2" id="KW-1185">Reference proteome</keyword>
<evidence type="ECO:0000313" key="2">
    <source>
        <dbReference type="Proteomes" id="UP001064971"/>
    </source>
</evidence>
<evidence type="ECO:0000313" key="1">
    <source>
        <dbReference type="EMBL" id="BDP42998.1"/>
    </source>
</evidence>
<accession>A0ABM8AGS4</accession>
<organism evidence="1 2">
    <name type="scientific">Deinococcus aetherius</name>
    <dbReference type="NCBI Taxonomy" id="200252"/>
    <lineage>
        <taxon>Bacteria</taxon>
        <taxon>Thermotogati</taxon>
        <taxon>Deinococcota</taxon>
        <taxon>Deinococci</taxon>
        <taxon>Deinococcales</taxon>
        <taxon>Deinococcaceae</taxon>
        <taxon>Deinococcus</taxon>
    </lineage>
</organism>
<name>A0ABM8AGS4_9DEIO</name>
<protein>
    <recommendedName>
        <fullName evidence="3">Transcriptional regulator</fullName>
    </recommendedName>
</protein>
<dbReference type="EMBL" id="AP026560">
    <property type="protein sequence ID" value="BDP42998.1"/>
    <property type="molecule type" value="Genomic_DNA"/>
</dbReference>
<sequence length="315" mass="35787">MSLTPILAMLIPRADFAARMQRLIHPTLPPGVTARGLDTTPDPWIRSWPVHFGAGDWLNPMTPIDRSKAMRVLQAIEGEGVDALVGAFWSDKLGELRTLFIDIGTQAEDVVSQSVRVRINHEVQDLLGRPGQDVLVEATLPLDLGLVTRHSPATVWPSLMLLRKVVELLEPTVAWETTVENLDHRATYRRTGRAVYEVRFQQEETPWRDIYRTVVLGPALRKRLDLLSPQARRLPDIYAWFADGPMLWLMGPDTFEMTYATVHVQVAGPEGPFLMSFDDPWMAELLYETGQRHRKALQELLRPLREEQTPEHGPI</sequence>
<proteinExistence type="predicted"/>
<gene>
    <name evidence="1" type="ORF">DAETH_29670</name>
</gene>
<evidence type="ECO:0008006" key="3">
    <source>
        <dbReference type="Google" id="ProtNLM"/>
    </source>
</evidence>
<dbReference type="Proteomes" id="UP001064971">
    <property type="component" value="Chromosome"/>
</dbReference>